<feature type="region of interest" description="Disordered" evidence="3">
    <location>
        <begin position="258"/>
        <end position="280"/>
    </location>
</feature>
<evidence type="ECO:0000259" key="5">
    <source>
        <dbReference type="SMART" id="SM00282"/>
    </source>
</evidence>
<feature type="region of interest" description="Disordered" evidence="3">
    <location>
        <begin position="583"/>
        <end position="833"/>
    </location>
</feature>
<accession>A0ABQ7TLK3</accession>
<feature type="compositionally biased region" description="Basic and acidic residues" evidence="3">
    <location>
        <begin position="512"/>
        <end position="521"/>
    </location>
</feature>
<dbReference type="InterPro" id="IPR048287">
    <property type="entry name" value="TSPN-like_N"/>
</dbReference>
<proteinExistence type="predicted"/>
<feature type="region of interest" description="Disordered" evidence="3">
    <location>
        <begin position="433"/>
        <end position="464"/>
    </location>
</feature>
<feature type="domain" description="Thrombospondin-like N-terminal" evidence="4">
    <location>
        <begin position="10"/>
        <end position="162"/>
    </location>
</feature>
<protein>
    <submittedName>
        <fullName evidence="6">Uncharacterized protein</fullName>
    </submittedName>
</protein>
<dbReference type="CDD" id="cd00110">
    <property type="entry name" value="LamG"/>
    <property type="match status" value="1"/>
</dbReference>
<dbReference type="SMART" id="SM00282">
    <property type="entry name" value="LamG"/>
    <property type="match status" value="1"/>
</dbReference>
<evidence type="ECO:0000259" key="4">
    <source>
        <dbReference type="SMART" id="SM00210"/>
    </source>
</evidence>
<feature type="compositionally biased region" description="Basic and acidic residues" evidence="3">
    <location>
        <begin position="741"/>
        <end position="755"/>
    </location>
</feature>
<dbReference type="InterPro" id="IPR008160">
    <property type="entry name" value="Collagen"/>
</dbReference>
<gene>
    <name evidence="6" type="ORF">JD844_013999</name>
</gene>
<dbReference type="SUPFAM" id="SSF49899">
    <property type="entry name" value="Concanavalin A-like lectins/glucanases"/>
    <property type="match status" value="1"/>
</dbReference>
<feature type="compositionally biased region" description="Basic residues" evidence="3">
    <location>
        <begin position="814"/>
        <end position="824"/>
    </location>
</feature>
<evidence type="ECO:0000313" key="7">
    <source>
        <dbReference type="Proteomes" id="UP000826234"/>
    </source>
</evidence>
<feature type="compositionally biased region" description="Basic and acidic residues" evidence="3">
    <location>
        <begin position="583"/>
        <end position="623"/>
    </location>
</feature>
<dbReference type="EMBL" id="JAIPUX010000439">
    <property type="protein sequence ID" value="KAH0630704.1"/>
    <property type="molecule type" value="Genomic_DNA"/>
</dbReference>
<dbReference type="InterPro" id="IPR001791">
    <property type="entry name" value="Laminin_G"/>
</dbReference>
<dbReference type="SMART" id="SM00210">
    <property type="entry name" value="TSPN"/>
    <property type="match status" value="1"/>
</dbReference>
<keyword evidence="2" id="KW-0677">Repeat</keyword>
<feature type="region of interest" description="Disordered" evidence="3">
    <location>
        <begin position="186"/>
        <end position="209"/>
    </location>
</feature>
<evidence type="ECO:0000313" key="6">
    <source>
        <dbReference type="EMBL" id="KAH0630704.1"/>
    </source>
</evidence>
<feature type="domain" description="Laminin G" evidence="5">
    <location>
        <begin position="30"/>
        <end position="161"/>
    </location>
</feature>
<feature type="region of interest" description="Disordered" evidence="3">
    <location>
        <begin position="376"/>
        <end position="404"/>
    </location>
</feature>
<evidence type="ECO:0000256" key="2">
    <source>
        <dbReference type="ARBA" id="ARBA00022737"/>
    </source>
</evidence>
<keyword evidence="7" id="KW-1185">Reference proteome</keyword>
<keyword evidence="1" id="KW-0732">Signal</keyword>
<organism evidence="6 7">
    <name type="scientific">Phrynosoma platyrhinos</name>
    <name type="common">Desert horned lizard</name>
    <dbReference type="NCBI Taxonomy" id="52577"/>
    <lineage>
        <taxon>Eukaryota</taxon>
        <taxon>Metazoa</taxon>
        <taxon>Chordata</taxon>
        <taxon>Craniata</taxon>
        <taxon>Vertebrata</taxon>
        <taxon>Euteleostomi</taxon>
        <taxon>Lepidosauria</taxon>
        <taxon>Squamata</taxon>
        <taxon>Bifurcata</taxon>
        <taxon>Unidentata</taxon>
        <taxon>Episquamata</taxon>
        <taxon>Toxicofera</taxon>
        <taxon>Iguania</taxon>
        <taxon>Phrynosomatidae</taxon>
        <taxon>Phrynosomatinae</taxon>
        <taxon>Phrynosoma</taxon>
    </lineage>
</organism>
<feature type="region of interest" description="Disordered" evidence="3">
    <location>
        <begin position="495"/>
        <end position="534"/>
    </location>
</feature>
<feature type="compositionally biased region" description="Basic and acidic residues" evidence="3">
    <location>
        <begin position="786"/>
        <end position="813"/>
    </location>
</feature>
<feature type="non-terminal residue" evidence="6">
    <location>
        <position position="1"/>
    </location>
</feature>
<evidence type="ECO:0000256" key="3">
    <source>
        <dbReference type="SAM" id="MobiDB-lite"/>
    </source>
</evidence>
<dbReference type="Proteomes" id="UP000826234">
    <property type="component" value="Unassembled WGS sequence"/>
</dbReference>
<comment type="caution">
    <text evidence="6">The sequence shown here is derived from an EMBL/GenBank/DDBJ whole genome shotgun (WGS) entry which is preliminary data.</text>
</comment>
<feature type="compositionally biased region" description="Basic and acidic residues" evidence="3">
    <location>
        <begin position="693"/>
        <end position="705"/>
    </location>
</feature>
<reference evidence="6 7" key="1">
    <citation type="journal article" date="2022" name="Gigascience">
        <title>A chromosome-level genome assembly and annotation of the desert horned lizard, Phrynosoma platyrhinos, provides insight into chromosomal rearrangements among reptiles.</title>
        <authorList>
            <person name="Koochekian N."/>
            <person name="Ascanio A."/>
            <person name="Farleigh K."/>
            <person name="Card D.C."/>
            <person name="Schield D.R."/>
            <person name="Castoe T.A."/>
            <person name="Jezkova T."/>
        </authorList>
    </citation>
    <scope>NUCLEOTIDE SEQUENCE [LARGE SCALE GENOMIC DNA]</scope>
    <source>
        <strain evidence="6">NK-2021</strain>
    </source>
</reference>
<evidence type="ECO:0000256" key="1">
    <source>
        <dbReference type="ARBA" id="ARBA00022729"/>
    </source>
</evidence>
<dbReference type="InterPro" id="IPR013320">
    <property type="entry name" value="ConA-like_dom_sf"/>
</dbReference>
<dbReference type="Pfam" id="PF02210">
    <property type="entry name" value="Laminin_G_2"/>
    <property type="match status" value="1"/>
</dbReference>
<dbReference type="Pfam" id="PF01391">
    <property type="entry name" value="Collagen"/>
    <property type="match status" value="1"/>
</dbReference>
<feature type="compositionally biased region" description="Basic and acidic residues" evidence="3">
    <location>
        <begin position="768"/>
        <end position="779"/>
    </location>
</feature>
<name>A0ABQ7TLK3_PHRPL</name>
<sequence>TSSSPLAVLEVGFVERLGIVPFVLPGKFPEDFSIMALVKPKSGLQAFLLSIYNQHGIQQLGLELGRSPVFLYEDQSGRPAPEDYPIFKGVNLADGKWHRVALSVSKKQVTLVLDCKKKATRPLPRGNQPNIDTRGITVFGTRLLDEEVFQGDIQQLLISSSPQAAYDYCEHYSPECEGAMTQKPQAQEAQQRPTRPQVIHGPRGLKGDKGEPAVFEPGMLVEGPPGPEGPPFRFGSSGGGKGPVVAAQEAQAQAFLQQARGQPGSPGVKGEPGDFGFQLISNDQQPISSQSAADQQQINSRLTADQQLINSRSAANQQLINSRSAADQQLINSRSTADQQLISSRSTGDQQPISSRSELRSFPWVVPVPMVRGGCPESLVPRANVGSTDSRGSQGRKDTGDPEVCWAQRDPQASQDHRASVAWTDRTGQRATWVRKGNQDRPVSKGHRGRRACPDPKAPWDPLERRVRKGNRVSLACLALMDPRFRLEGMDGIRGLKGHKGEKGEVGVPGSRGEDGPEGPKGRTGPPGDPGPLGLVGEKVRTVPASWECRVCLDIRGGRAPRAFLGSWGPEANEDPRVSLDLKDRMVSPDPKDPRVSKARRDPLEVRASWDPRWARGATRDPQDPQGSKVYRAQLEKKGRRVTLGFPEAPGRTARPDYAVSPENEASPAHRALPEREGGPAQEDPSEPQGALDPKDPPDRPERRECRVRKAPREALGTSDPLDRRVNLENQGDPGSPESQVARDPEAKEERRENPEPLESLGPPAAKDPPETTDPKETLALRVPRGRMDLLDLREKGAQPEPPAPKDGKEGKAKRALKANRGPRVKLDPRDRR</sequence>
<dbReference type="Gene3D" id="2.60.120.200">
    <property type="match status" value="1"/>
</dbReference>
<feature type="region of interest" description="Disordered" evidence="3">
    <location>
        <begin position="330"/>
        <end position="356"/>
    </location>
</feature>